<feature type="transmembrane region" description="Helical" evidence="6">
    <location>
        <begin position="20"/>
        <end position="42"/>
    </location>
</feature>
<evidence type="ECO:0000256" key="2">
    <source>
        <dbReference type="ARBA" id="ARBA00022475"/>
    </source>
</evidence>
<organism evidence="7 8">
    <name type="scientific">Thermomonas haemolytica</name>
    <dbReference type="NCBI Taxonomy" id="141949"/>
    <lineage>
        <taxon>Bacteria</taxon>
        <taxon>Pseudomonadati</taxon>
        <taxon>Pseudomonadota</taxon>
        <taxon>Gammaproteobacteria</taxon>
        <taxon>Lysobacterales</taxon>
        <taxon>Lysobacteraceae</taxon>
        <taxon>Thermomonas</taxon>
    </lineage>
</organism>
<dbReference type="GO" id="GO:0005886">
    <property type="term" value="C:plasma membrane"/>
    <property type="evidence" value="ECO:0007669"/>
    <property type="project" value="UniProtKB-SubCell"/>
</dbReference>
<feature type="transmembrane region" description="Helical" evidence="6">
    <location>
        <begin position="54"/>
        <end position="77"/>
    </location>
</feature>
<evidence type="ECO:0000256" key="4">
    <source>
        <dbReference type="ARBA" id="ARBA00022989"/>
    </source>
</evidence>
<dbReference type="PANTHER" id="PTHR30250">
    <property type="entry name" value="PST FAMILY PREDICTED COLANIC ACID TRANSPORTER"/>
    <property type="match status" value="1"/>
</dbReference>
<evidence type="ECO:0000256" key="6">
    <source>
        <dbReference type="SAM" id="Phobius"/>
    </source>
</evidence>
<gene>
    <name evidence="7" type="ORF">EDC34_10713</name>
</gene>
<dbReference type="EMBL" id="SMAP01000007">
    <property type="protein sequence ID" value="TCT22466.1"/>
    <property type="molecule type" value="Genomic_DNA"/>
</dbReference>
<keyword evidence="8" id="KW-1185">Reference proteome</keyword>
<dbReference type="InterPro" id="IPR050833">
    <property type="entry name" value="Poly_Biosynth_Transport"/>
</dbReference>
<accession>A0A4R3N3A3</accession>
<dbReference type="Proteomes" id="UP000295414">
    <property type="component" value="Unassembled WGS sequence"/>
</dbReference>
<feature type="transmembrane region" description="Helical" evidence="6">
    <location>
        <begin position="331"/>
        <end position="351"/>
    </location>
</feature>
<keyword evidence="5 6" id="KW-0472">Membrane</keyword>
<feature type="transmembrane region" description="Helical" evidence="6">
    <location>
        <begin position="399"/>
        <end position="416"/>
    </location>
</feature>
<dbReference type="RefSeq" id="WP_114960555.1">
    <property type="nucleotide sequence ID" value="NZ_MSZW01000022.1"/>
</dbReference>
<keyword evidence="3 6" id="KW-0812">Transmembrane</keyword>
<evidence type="ECO:0000313" key="8">
    <source>
        <dbReference type="Proteomes" id="UP000295414"/>
    </source>
</evidence>
<feature type="transmembrane region" description="Helical" evidence="6">
    <location>
        <begin position="172"/>
        <end position="194"/>
    </location>
</feature>
<comment type="caution">
    <text evidence="7">The sequence shown here is derived from an EMBL/GenBank/DDBJ whole genome shotgun (WGS) entry which is preliminary data.</text>
</comment>
<name>A0A4R3N3A3_9GAMM</name>
<keyword evidence="4 6" id="KW-1133">Transmembrane helix</keyword>
<proteinExistence type="predicted"/>
<feature type="transmembrane region" description="Helical" evidence="6">
    <location>
        <begin position="200"/>
        <end position="222"/>
    </location>
</feature>
<sequence length="457" mass="49058">MFLNLIKTTDDAGNERYRKAALTSLMNVASQAIQMATGLISVPLALNYVGVERFGIWMTLSTALAFITFSDFGVGIGTQDRMSKLAAVGLHGEARGTFTSSMLFAIVLAALLLAISWFVVPRIGLATLFSLKSEAAIRDIVPTTLMVVLVFALGLVAGIVQRAFSALQDGFFIALIQAVSRVLSLALLFVVVSAGMGLPALVFVVGGLSSAAIVAVGTPILLRRYPWLRPERTSLANMFDRQSLHEVLKVGLLGLGASVAIYLVNNSALVLMSAKQGAASSADYAVLLKLVGIPLMVLTYALLPLWPAIAEANAKRDFAWIGHAYKKYKRITQAVAVVSAVGILLFGRQAISMWTRNAEVVPSNGLLLATAGFMVLGFWNALTSVFLNGLSMYRSQATVGLLLAFVSVVVAAYVPSGYGKESIIWIIGCGYFLRCLMMQIQIGSFLRCNRIFPEVKE</sequence>
<dbReference type="OrthoDB" id="512217at2"/>
<dbReference type="AlphaFoldDB" id="A0A4R3N3A3"/>
<dbReference type="PANTHER" id="PTHR30250:SF26">
    <property type="entry name" value="PSMA PROTEIN"/>
    <property type="match status" value="1"/>
</dbReference>
<feature type="transmembrane region" description="Helical" evidence="6">
    <location>
        <begin position="98"/>
        <end position="120"/>
    </location>
</feature>
<evidence type="ECO:0000256" key="3">
    <source>
        <dbReference type="ARBA" id="ARBA00022692"/>
    </source>
</evidence>
<feature type="transmembrane region" description="Helical" evidence="6">
    <location>
        <begin position="140"/>
        <end position="160"/>
    </location>
</feature>
<keyword evidence="2" id="KW-1003">Cell membrane</keyword>
<evidence type="ECO:0000313" key="7">
    <source>
        <dbReference type="EMBL" id="TCT22466.1"/>
    </source>
</evidence>
<feature type="transmembrane region" description="Helical" evidence="6">
    <location>
        <begin position="284"/>
        <end position="310"/>
    </location>
</feature>
<feature type="transmembrane region" description="Helical" evidence="6">
    <location>
        <begin position="422"/>
        <end position="440"/>
    </location>
</feature>
<evidence type="ECO:0000256" key="5">
    <source>
        <dbReference type="ARBA" id="ARBA00023136"/>
    </source>
</evidence>
<comment type="subcellular location">
    <subcellularLocation>
        <location evidence="1">Cell membrane</location>
        <topology evidence="1">Multi-pass membrane protein</topology>
    </subcellularLocation>
</comment>
<dbReference type="CDD" id="cd12082">
    <property type="entry name" value="MATE_like"/>
    <property type="match status" value="1"/>
</dbReference>
<feature type="transmembrane region" description="Helical" evidence="6">
    <location>
        <begin position="243"/>
        <end position="264"/>
    </location>
</feature>
<evidence type="ECO:0000256" key="1">
    <source>
        <dbReference type="ARBA" id="ARBA00004651"/>
    </source>
</evidence>
<protein>
    <submittedName>
        <fullName evidence="7">Na+-driven multidrug efflux pump</fullName>
    </submittedName>
</protein>
<reference evidence="7 8" key="1">
    <citation type="submission" date="2019-03" db="EMBL/GenBank/DDBJ databases">
        <title>Genomic Encyclopedia of Type Strains, Phase IV (KMG-IV): sequencing the most valuable type-strain genomes for metagenomic binning, comparative biology and taxonomic classification.</title>
        <authorList>
            <person name="Goeker M."/>
        </authorList>
    </citation>
    <scope>NUCLEOTIDE SEQUENCE [LARGE SCALE GENOMIC DNA]</scope>
    <source>
        <strain evidence="7 8">DSM 13605</strain>
    </source>
</reference>
<feature type="transmembrane region" description="Helical" evidence="6">
    <location>
        <begin position="366"/>
        <end position="387"/>
    </location>
</feature>